<evidence type="ECO:0000313" key="1">
    <source>
        <dbReference type="EMBL" id="BDA39595.1"/>
    </source>
</evidence>
<protein>
    <submittedName>
        <fullName evidence="1">Uncharacterized protein</fullName>
    </submittedName>
</protein>
<keyword evidence="2" id="KW-1185">Reference proteome</keyword>
<reference evidence="1 2" key="1">
    <citation type="submission" date="2021-08" db="EMBL/GenBank/DDBJ databases">
        <title>Endosymbiont genome of Braarudosphaera bigelowii.</title>
        <authorList>
            <person name="Suzuki S."/>
            <person name="Ishida K."/>
        </authorList>
    </citation>
    <scope>NUCLEOTIDE SEQUENCE [LARGE SCALE GENOMIC DNA]</scope>
    <source>
        <strain evidence="1">CPSB-1</strain>
    </source>
</reference>
<proteinExistence type="predicted"/>
<sequence length="62" mass="7108">MIEYKVNISAQPNTLSKRKVFDCTTIHESKWKFSPTIEEAETIVSVHSSHHTPSGNVRTVFY</sequence>
<dbReference type="EMBL" id="AP024987">
    <property type="protein sequence ID" value="BDA39595.1"/>
    <property type="molecule type" value="Genomic_DNA"/>
</dbReference>
<gene>
    <name evidence="1" type="ORF">CPARK_000043400</name>
</gene>
<dbReference type="Proteomes" id="UP001319803">
    <property type="component" value="Chromosome"/>
</dbReference>
<name>A0ABM7U4G3_9CHRO</name>
<accession>A0ABM7U4G3</accession>
<organism evidence="1 2">
    <name type="scientific">cyanobacterium endosymbiont of Braarudosphaera bigelowii</name>
    <dbReference type="NCBI Taxonomy" id="1285375"/>
    <lineage>
        <taxon>Bacteria</taxon>
        <taxon>Bacillati</taxon>
        <taxon>Cyanobacteriota</taxon>
        <taxon>Cyanophyceae</taxon>
        <taxon>Oscillatoriophycideae</taxon>
        <taxon>Chroococcales</taxon>
        <taxon>Aphanothecaceae</taxon>
        <taxon>Candidatus Atelocyanobacterium</taxon>
        <taxon>Candidatus Atelocyanobacterium thalassae</taxon>
    </lineage>
</organism>
<evidence type="ECO:0000313" key="2">
    <source>
        <dbReference type="Proteomes" id="UP001319803"/>
    </source>
</evidence>